<evidence type="ECO:0000256" key="3">
    <source>
        <dbReference type="ARBA" id="ARBA00022960"/>
    </source>
</evidence>
<keyword evidence="2 6" id="KW-0812">Transmembrane</keyword>
<evidence type="ECO:0000256" key="4">
    <source>
        <dbReference type="ARBA" id="ARBA00022989"/>
    </source>
</evidence>
<evidence type="ECO:0000256" key="6">
    <source>
        <dbReference type="SAM" id="Phobius"/>
    </source>
</evidence>
<comment type="caution">
    <text evidence="7">The sequence shown here is derived from an EMBL/GenBank/DDBJ whole genome shotgun (WGS) entry which is preliminary data.</text>
</comment>
<feature type="transmembrane region" description="Helical" evidence="6">
    <location>
        <begin position="68"/>
        <end position="88"/>
    </location>
</feature>
<organism evidence="7 8">
    <name type="scientific">Candidatus Aphodocola excrementigallinarum</name>
    <dbReference type="NCBI Taxonomy" id="2840670"/>
    <lineage>
        <taxon>Bacteria</taxon>
        <taxon>Bacillati</taxon>
        <taxon>Bacillota</taxon>
        <taxon>Bacilli</taxon>
        <taxon>Candidatus Aphodocola</taxon>
    </lineage>
</organism>
<name>A0A9D1IPY5_9FIRM</name>
<accession>A0A9D1IPY5</accession>
<dbReference type="EMBL" id="DVMT01000020">
    <property type="protein sequence ID" value="HIU40072.1"/>
    <property type="molecule type" value="Genomic_DNA"/>
</dbReference>
<feature type="transmembrane region" description="Helical" evidence="6">
    <location>
        <begin position="184"/>
        <end position="203"/>
    </location>
</feature>
<feature type="transmembrane region" description="Helical" evidence="6">
    <location>
        <begin position="7"/>
        <end position="26"/>
    </location>
</feature>
<dbReference type="Proteomes" id="UP000824074">
    <property type="component" value="Unassembled WGS sequence"/>
</dbReference>
<feature type="transmembrane region" description="Helical" evidence="6">
    <location>
        <begin position="38"/>
        <end position="56"/>
    </location>
</feature>
<dbReference type="PROSITE" id="PS00428">
    <property type="entry name" value="FTSW_RODA_SPOVE"/>
    <property type="match status" value="1"/>
</dbReference>
<reference evidence="7" key="2">
    <citation type="journal article" date="2021" name="PeerJ">
        <title>Extensive microbial diversity within the chicken gut microbiome revealed by metagenomics and culture.</title>
        <authorList>
            <person name="Gilroy R."/>
            <person name="Ravi A."/>
            <person name="Getino M."/>
            <person name="Pursley I."/>
            <person name="Horton D.L."/>
            <person name="Alikhan N.F."/>
            <person name="Baker D."/>
            <person name="Gharbi K."/>
            <person name="Hall N."/>
            <person name="Watson M."/>
            <person name="Adriaenssens E.M."/>
            <person name="Foster-Nyarko E."/>
            <person name="Jarju S."/>
            <person name="Secka A."/>
            <person name="Antonio M."/>
            <person name="Oren A."/>
            <person name="Chaudhuri R.R."/>
            <person name="La Ragione R."/>
            <person name="Hildebrand F."/>
            <person name="Pallen M.J."/>
        </authorList>
    </citation>
    <scope>NUCLEOTIDE SEQUENCE</scope>
    <source>
        <strain evidence="7">CHK193-30670</strain>
    </source>
</reference>
<dbReference type="GO" id="GO:0051301">
    <property type="term" value="P:cell division"/>
    <property type="evidence" value="ECO:0007669"/>
    <property type="project" value="InterPro"/>
</dbReference>
<comment type="subcellular location">
    <subcellularLocation>
        <location evidence="1">Membrane</location>
        <topology evidence="1">Multi-pass membrane protein</topology>
    </subcellularLocation>
</comment>
<proteinExistence type="predicted"/>
<dbReference type="PANTHER" id="PTHR30474">
    <property type="entry name" value="CELL CYCLE PROTEIN"/>
    <property type="match status" value="1"/>
</dbReference>
<sequence>MKKSKINYGIIIPLVIFFIISVLSIYSATKNTSSNQIVIKQVIWYLVGFAILIITAKKSLKFITDYAIVFYIAGNILLFLLLIFGTEINGSKCWFTIPGIGSFQPSEFMKLALILINAKVFSYFDNKYPKRTFKNDLVIFFTVMVITLIPSILTFLEPDTGMVIIYFLISFVMLFIYGIKKRIFLIIFILAGVFVGAFLYYYFNFQDSFIDVFGTSFFYRIDRILDWSNKSGMQLTNALAAIKAAGLFGFGVGNTPIYIPESHTDFIFSVFSSNFGFVGTLLLIITIVIFDYALIRLAQNTKDKNLKFIIIGFVTMILYQQIQNIGMNIGLLPITGITLPFISYGGSSLLSYILGITLIVNYDKSIHNGV</sequence>
<feature type="transmembrane region" description="Helical" evidence="6">
    <location>
        <begin position="137"/>
        <end position="156"/>
    </location>
</feature>
<dbReference type="GO" id="GO:0005886">
    <property type="term" value="C:plasma membrane"/>
    <property type="evidence" value="ECO:0007669"/>
    <property type="project" value="TreeGrafter"/>
</dbReference>
<dbReference type="GO" id="GO:0008360">
    <property type="term" value="P:regulation of cell shape"/>
    <property type="evidence" value="ECO:0007669"/>
    <property type="project" value="UniProtKB-KW"/>
</dbReference>
<dbReference type="InterPro" id="IPR001182">
    <property type="entry name" value="FtsW/RodA"/>
</dbReference>
<protein>
    <submittedName>
        <fullName evidence="7">FtsW/RodA/SpoVE family cell cycle protein</fullName>
    </submittedName>
</protein>
<evidence type="ECO:0000256" key="1">
    <source>
        <dbReference type="ARBA" id="ARBA00004141"/>
    </source>
</evidence>
<evidence type="ECO:0000313" key="8">
    <source>
        <dbReference type="Proteomes" id="UP000824074"/>
    </source>
</evidence>
<feature type="transmembrane region" description="Helical" evidence="6">
    <location>
        <begin position="275"/>
        <end position="294"/>
    </location>
</feature>
<dbReference type="AlphaFoldDB" id="A0A9D1IPY5"/>
<evidence type="ECO:0000313" key="7">
    <source>
        <dbReference type="EMBL" id="HIU40072.1"/>
    </source>
</evidence>
<dbReference type="InterPro" id="IPR018365">
    <property type="entry name" value="Cell_cycle_FtsW-rel_CS"/>
</dbReference>
<feature type="transmembrane region" description="Helical" evidence="6">
    <location>
        <begin position="342"/>
        <end position="362"/>
    </location>
</feature>
<dbReference type="PANTHER" id="PTHR30474:SF1">
    <property type="entry name" value="PEPTIDOGLYCAN GLYCOSYLTRANSFERASE MRDB"/>
    <property type="match status" value="1"/>
</dbReference>
<dbReference type="GO" id="GO:0015648">
    <property type="term" value="F:lipid-linked peptidoglycan transporter activity"/>
    <property type="evidence" value="ECO:0007669"/>
    <property type="project" value="TreeGrafter"/>
</dbReference>
<gene>
    <name evidence="7" type="ORF">IAB68_02055</name>
</gene>
<dbReference type="Pfam" id="PF01098">
    <property type="entry name" value="FTSW_RODA_SPOVE"/>
    <property type="match status" value="1"/>
</dbReference>
<reference evidence="7" key="1">
    <citation type="submission" date="2020-10" db="EMBL/GenBank/DDBJ databases">
        <authorList>
            <person name="Gilroy R."/>
        </authorList>
    </citation>
    <scope>NUCLEOTIDE SEQUENCE</scope>
    <source>
        <strain evidence="7">CHK193-30670</strain>
    </source>
</reference>
<keyword evidence="5 6" id="KW-0472">Membrane</keyword>
<feature type="transmembrane region" description="Helical" evidence="6">
    <location>
        <begin position="306"/>
        <end position="322"/>
    </location>
</feature>
<keyword evidence="3" id="KW-0133">Cell shape</keyword>
<evidence type="ECO:0000256" key="5">
    <source>
        <dbReference type="ARBA" id="ARBA00023136"/>
    </source>
</evidence>
<keyword evidence="4 6" id="KW-1133">Transmembrane helix</keyword>
<dbReference type="GO" id="GO:0032153">
    <property type="term" value="C:cell division site"/>
    <property type="evidence" value="ECO:0007669"/>
    <property type="project" value="TreeGrafter"/>
</dbReference>
<feature type="transmembrane region" description="Helical" evidence="6">
    <location>
        <begin position="162"/>
        <end position="179"/>
    </location>
</feature>
<evidence type="ECO:0000256" key="2">
    <source>
        <dbReference type="ARBA" id="ARBA00022692"/>
    </source>
</evidence>